<protein>
    <submittedName>
        <fullName evidence="1">Uncharacterized protein</fullName>
    </submittedName>
</protein>
<evidence type="ECO:0000313" key="1">
    <source>
        <dbReference type="EMBL" id="CCG89173.1"/>
    </source>
</evidence>
<keyword evidence="2" id="KW-1185">Reference proteome</keyword>
<accession>V5ZCS1</accession>
<proteinExistence type="predicted"/>
<dbReference type="Proteomes" id="UP000018217">
    <property type="component" value="Unassembled WGS sequence"/>
</dbReference>
<evidence type="ECO:0000313" key="2">
    <source>
        <dbReference type="Proteomes" id="UP000018217"/>
    </source>
</evidence>
<reference evidence="1 2" key="1">
    <citation type="journal article" date="2013" name="Syst. Appl. Microbiol.">
        <title>Phylogenetic position and virulence apparatus of the pear flower necrosis pathogen Erwinia piriflorinigrans CFBP 5888T as assessed by comparative genomics.</title>
        <authorList>
            <person name="Smits T.H."/>
            <person name="Rezzonico F."/>
            <person name="Lopez M.M."/>
            <person name="Blom J."/>
            <person name="Goesmann A."/>
            <person name="Frey J.E."/>
            <person name="Duffy B."/>
        </authorList>
    </citation>
    <scope>NUCLEOTIDE SEQUENCE [LARGE SCALE GENOMIC DNA]</scope>
    <source>
        <strain evidence="2">CFBP5888</strain>
    </source>
</reference>
<gene>
    <name evidence="1" type="ORF">EPIR_3810</name>
</gene>
<organism evidence="1 2">
    <name type="scientific">Erwinia piriflorinigrans CFBP 5888</name>
    <dbReference type="NCBI Taxonomy" id="1161919"/>
    <lineage>
        <taxon>Bacteria</taxon>
        <taxon>Pseudomonadati</taxon>
        <taxon>Pseudomonadota</taxon>
        <taxon>Gammaproteobacteria</taxon>
        <taxon>Enterobacterales</taxon>
        <taxon>Erwiniaceae</taxon>
        <taxon>Erwinia</taxon>
    </lineage>
</organism>
<name>V5ZCS1_9GAMM</name>
<dbReference type="AlphaFoldDB" id="V5ZCS1"/>
<sequence length="50" mass="5863">MNKVIIECKKQVKCNSRMQIISVSEQKMRAISQQNYLKKNAPSPKKNKNR</sequence>
<comment type="caution">
    <text evidence="1">The sequence shown here is derived from an EMBL/GenBank/DDBJ whole genome shotgun (WGS) entry which is preliminary data.</text>
</comment>
<dbReference type="EMBL" id="CAHS01000023">
    <property type="protein sequence ID" value="CCG89173.1"/>
    <property type="molecule type" value="Genomic_DNA"/>
</dbReference>